<sequence>MSQSGPIVVVSNGTYAPLYKALSAAKIFPAVDSTWQEAEAAIARVKPCAVIVAGAHEPAAIEDIARRVETLSPYVPLIALDPGSMPLPHNALPLTEIGGRGAHRLAARLNAALRLRAMHATVLRRARDTRLTELQMPADDPLQDATVLLAGRGGSFPALSVALGERMGIVGALSIEQAAKHLNARTLDGIVIGGGFTQRVVEAFLQVLSEDSRHRNLPVIVSGVPVSLHPYDLPNLESGGADAAGTVAIAVPLIRQKAFEARLERASRSIEAGGLLDPRTGLLTEAAFSRDLSRSIEDAHAQGAGLSVASFSLSTHNDRSRFDAARIIGQLMRRMDFGTLQSDGTIVVAFAGTSIVDARSIARRLASVLKQTVVGPKPNGKLTSDVAVTSLLPNDSEALLLARLRLADAQAAS</sequence>
<dbReference type="AlphaFoldDB" id="A0A090MQX7"/>
<dbReference type="RefSeq" id="WP_009339521.1">
    <property type="nucleotide sequence ID" value="NZ_CCAZ020000001.1"/>
</dbReference>
<protein>
    <recommendedName>
        <fullName evidence="3">GGDEF domain-containing protein</fullName>
    </recommendedName>
</protein>
<organism evidence="1 2">
    <name type="scientific">Afipia felis</name>
    <name type="common">Cat scratch disease bacillus</name>
    <dbReference type="NCBI Taxonomy" id="1035"/>
    <lineage>
        <taxon>Bacteria</taxon>
        <taxon>Pseudomonadati</taxon>
        <taxon>Pseudomonadota</taxon>
        <taxon>Alphaproteobacteria</taxon>
        <taxon>Hyphomicrobiales</taxon>
        <taxon>Nitrobacteraceae</taxon>
        <taxon>Afipia</taxon>
    </lineage>
</organism>
<dbReference type="OrthoDB" id="8124867at2"/>
<evidence type="ECO:0000313" key="2">
    <source>
        <dbReference type="Proteomes" id="UP000035762"/>
    </source>
</evidence>
<accession>A0A090MQX7</accession>
<proteinExistence type="predicted"/>
<reference evidence="1 2" key="1">
    <citation type="journal article" date="2014" name="Genome Announc.">
        <title>Genome Sequence of Afipia felis Strain 76713, Isolated in Hospital Water Using an Amoeba Co-Culture Procedure.</title>
        <authorList>
            <person name="Benamar S."/>
            <person name="La Scola B."/>
            <person name="Croce O."/>
        </authorList>
    </citation>
    <scope>NUCLEOTIDE SEQUENCE [LARGE SCALE GENOMIC DNA]</scope>
    <source>
        <strain evidence="1 2">76713</strain>
    </source>
</reference>
<name>A0A090MQX7_AFIFE</name>
<dbReference type="STRING" id="1035.BN961_01432"/>
<comment type="caution">
    <text evidence="1">The sequence shown here is derived from an EMBL/GenBank/DDBJ whole genome shotgun (WGS) entry which is preliminary data.</text>
</comment>
<gene>
    <name evidence="1" type="ORF">BN961_01432</name>
</gene>
<evidence type="ECO:0000313" key="1">
    <source>
        <dbReference type="EMBL" id="CEG08024.1"/>
    </source>
</evidence>
<dbReference type="EMBL" id="CCAZ020000001">
    <property type="protein sequence ID" value="CEG08024.1"/>
    <property type="molecule type" value="Genomic_DNA"/>
</dbReference>
<keyword evidence="2" id="KW-1185">Reference proteome</keyword>
<dbReference type="Proteomes" id="UP000035762">
    <property type="component" value="Unassembled WGS sequence"/>
</dbReference>
<evidence type="ECO:0008006" key="3">
    <source>
        <dbReference type="Google" id="ProtNLM"/>
    </source>
</evidence>